<dbReference type="EMBL" id="RQTK01000376">
    <property type="protein sequence ID" value="RUS80728.1"/>
    <property type="molecule type" value="Genomic_DNA"/>
</dbReference>
<comment type="subcellular location">
    <subcellularLocation>
        <location evidence="1">Cytoplasm</location>
    </subcellularLocation>
</comment>
<accession>A0A433TGK0</accession>
<evidence type="ECO:0000256" key="1">
    <source>
        <dbReference type="ARBA" id="ARBA00004496"/>
    </source>
</evidence>
<evidence type="ECO:0000256" key="8">
    <source>
        <dbReference type="ARBA" id="ARBA00022833"/>
    </source>
</evidence>
<dbReference type="GO" id="GO:0008270">
    <property type="term" value="F:zinc ion binding"/>
    <property type="evidence" value="ECO:0007669"/>
    <property type="project" value="UniProtKB-KW"/>
</dbReference>
<dbReference type="InterPro" id="IPR039846">
    <property type="entry name" value="ZCCHC4"/>
</dbReference>
<dbReference type="GO" id="GO:0008988">
    <property type="term" value="F:rRNA (adenine-N6-)-methyltransferase activity"/>
    <property type="evidence" value="ECO:0007669"/>
    <property type="project" value="InterPro"/>
</dbReference>
<organism evidence="11 12">
    <name type="scientific">Elysia chlorotica</name>
    <name type="common">Eastern emerald elysia</name>
    <name type="synonym">Sea slug</name>
    <dbReference type="NCBI Taxonomy" id="188477"/>
    <lineage>
        <taxon>Eukaryota</taxon>
        <taxon>Metazoa</taxon>
        <taxon>Spiralia</taxon>
        <taxon>Lophotrochozoa</taxon>
        <taxon>Mollusca</taxon>
        <taxon>Gastropoda</taxon>
        <taxon>Heterobranchia</taxon>
        <taxon>Euthyneura</taxon>
        <taxon>Panpulmonata</taxon>
        <taxon>Sacoglossa</taxon>
        <taxon>Placobranchoidea</taxon>
        <taxon>Plakobranchidae</taxon>
        <taxon>Elysia</taxon>
    </lineage>
</organism>
<keyword evidence="3" id="KW-0489">Methyltransferase</keyword>
<evidence type="ECO:0000313" key="12">
    <source>
        <dbReference type="Proteomes" id="UP000271974"/>
    </source>
</evidence>
<dbReference type="PANTHER" id="PTHR13493:SF3">
    <property type="entry name" value="RRNA N6-ADENOSINE-METHYLTRANSFERASE ZCCHC4"/>
    <property type="match status" value="1"/>
</dbReference>
<keyword evidence="4" id="KW-0808">Transferase</keyword>
<feature type="domain" description="GRF-type" evidence="10">
    <location>
        <begin position="22"/>
        <end position="64"/>
    </location>
</feature>
<dbReference type="STRING" id="188477.A0A433TGK0"/>
<feature type="non-terminal residue" evidence="11">
    <location>
        <position position="377"/>
    </location>
</feature>
<evidence type="ECO:0000313" key="11">
    <source>
        <dbReference type="EMBL" id="RUS80728.1"/>
    </source>
</evidence>
<evidence type="ECO:0000256" key="7">
    <source>
        <dbReference type="ARBA" id="ARBA00022771"/>
    </source>
</evidence>
<gene>
    <name evidence="11" type="ORF">EGW08_011514</name>
</gene>
<protein>
    <recommendedName>
        <fullName evidence="10">GRF-type domain-containing protein</fullName>
    </recommendedName>
</protein>
<keyword evidence="6" id="KW-0479">Metal-binding</keyword>
<dbReference type="PANTHER" id="PTHR13493">
    <property type="entry name" value="ZINC FINGER CCHC DOMAIN-CONTAINING"/>
    <property type="match status" value="1"/>
</dbReference>
<evidence type="ECO:0000256" key="3">
    <source>
        <dbReference type="ARBA" id="ARBA00022603"/>
    </source>
</evidence>
<dbReference type="InterPro" id="IPR010666">
    <property type="entry name" value="Znf_GRF"/>
</dbReference>
<keyword evidence="5" id="KW-0949">S-adenosyl-L-methionine</keyword>
<keyword evidence="2" id="KW-0963">Cytoplasm</keyword>
<name>A0A433TGK0_ELYCH</name>
<sequence>MAARQANIEVLAPPQNMIVPSCPHGPALLFEQYDRSSKTSRQFFACSAFRDKKECDLHVWADEGAYKSTQISQHISHKQYRMRFRKFRALPRNKRHVCCTCGLLLLPSEISDHERQDHEMKRRVLLKDLRKPSFLFSPLDNNKTFAQYLFSPMTVDFLIGSIERLACYTHVLCVGAPRMHEEIQLRRRRGDSALTSMLLDLDERYAQLYSPGSFAKYNMFNHHFFEKSGRKRLEMFLKDASQGALLLTDPPFGGMVEALVQSFVKISSMWQEIVGSPTAERDVSIPMMWIFPYFLESRIVTSLPSLSMLDYKVDYDNHNLFNNNHKQKGSPVRIYTNIPSAQFQLPEEDGYWFCEPCQRFSAKENHHCRDCGTCPSK</sequence>
<dbReference type="AlphaFoldDB" id="A0A433TGK0"/>
<evidence type="ECO:0000256" key="2">
    <source>
        <dbReference type="ARBA" id="ARBA00022490"/>
    </source>
</evidence>
<comment type="caution">
    <text evidence="11">The sequence shown here is derived from an EMBL/GenBank/DDBJ whole genome shotgun (WGS) entry which is preliminary data.</text>
</comment>
<dbReference type="OrthoDB" id="431817at2759"/>
<keyword evidence="7 9" id="KW-0863">Zinc-finger</keyword>
<evidence type="ECO:0000259" key="10">
    <source>
        <dbReference type="PROSITE" id="PS51999"/>
    </source>
</evidence>
<reference evidence="11 12" key="1">
    <citation type="submission" date="2019-01" db="EMBL/GenBank/DDBJ databases">
        <title>A draft genome assembly of the solar-powered sea slug Elysia chlorotica.</title>
        <authorList>
            <person name="Cai H."/>
            <person name="Li Q."/>
            <person name="Fang X."/>
            <person name="Li J."/>
            <person name="Curtis N.E."/>
            <person name="Altenburger A."/>
            <person name="Shibata T."/>
            <person name="Feng M."/>
            <person name="Maeda T."/>
            <person name="Schwartz J.A."/>
            <person name="Shigenobu S."/>
            <person name="Lundholm N."/>
            <person name="Nishiyama T."/>
            <person name="Yang H."/>
            <person name="Hasebe M."/>
            <person name="Li S."/>
            <person name="Pierce S.K."/>
            <person name="Wang J."/>
        </authorList>
    </citation>
    <scope>NUCLEOTIDE SEQUENCE [LARGE SCALE GENOMIC DNA]</scope>
    <source>
        <strain evidence="11">EC2010</strain>
        <tissue evidence="11">Whole organism of an adult</tissue>
    </source>
</reference>
<evidence type="ECO:0000256" key="6">
    <source>
        <dbReference type="ARBA" id="ARBA00022723"/>
    </source>
</evidence>
<evidence type="ECO:0000256" key="4">
    <source>
        <dbReference type="ARBA" id="ARBA00022679"/>
    </source>
</evidence>
<dbReference type="Proteomes" id="UP000271974">
    <property type="component" value="Unassembled WGS sequence"/>
</dbReference>
<proteinExistence type="predicted"/>
<evidence type="ECO:0000256" key="5">
    <source>
        <dbReference type="ARBA" id="ARBA00022691"/>
    </source>
</evidence>
<dbReference type="InterPro" id="IPR041370">
    <property type="entry name" value="Mlase_EEF1AKMT1/ZCCHC4"/>
</dbReference>
<dbReference type="Pfam" id="PF10237">
    <property type="entry name" value="N6-adenineMlase"/>
    <property type="match status" value="1"/>
</dbReference>
<dbReference type="PROSITE" id="PS51999">
    <property type="entry name" value="ZF_GRF"/>
    <property type="match status" value="1"/>
</dbReference>
<dbReference type="GO" id="GO:0005737">
    <property type="term" value="C:cytoplasm"/>
    <property type="evidence" value="ECO:0007669"/>
    <property type="project" value="UniProtKB-SubCell"/>
</dbReference>
<evidence type="ECO:0000256" key="9">
    <source>
        <dbReference type="PROSITE-ProRule" id="PRU01343"/>
    </source>
</evidence>
<keyword evidence="12" id="KW-1185">Reference proteome</keyword>
<keyword evidence="8" id="KW-0862">Zinc</keyword>
<dbReference type="GO" id="GO:0005730">
    <property type="term" value="C:nucleolus"/>
    <property type="evidence" value="ECO:0007669"/>
    <property type="project" value="TreeGrafter"/>
</dbReference>